<dbReference type="PIRSF" id="PIRSF021328">
    <property type="entry name" value="UCP021328"/>
    <property type="match status" value="1"/>
</dbReference>
<dbReference type="RefSeq" id="WP_127198469.1">
    <property type="nucleotide sequence ID" value="NZ_RZNX01000002.1"/>
</dbReference>
<evidence type="ECO:0000313" key="3">
    <source>
        <dbReference type="Proteomes" id="UP000272464"/>
    </source>
</evidence>
<keyword evidence="3" id="KW-1185">Reference proteome</keyword>
<organism evidence="2 3">
    <name type="scientific">Paenibacillus zeisoli</name>
    <dbReference type="NCBI Taxonomy" id="2496267"/>
    <lineage>
        <taxon>Bacteria</taxon>
        <taxon>Bacillati</taxon>
        <taxon>Bacillota</taxon>
        <taxon>Bacilli</taxon>
        <taxon>Bacillales</taxon>
        <taxon>Paenibacillaceae</taxon>
        <taxon>Paenibacillus</taxon>
    </lineage>
</organism>
<dbReference type="AlphaFoldDB" id="A0A3S1D763"/>
<feature type="region of interest" description="Disordered" evidence="1">
    <location>
        <begin position="108"/>
        <end position="136"/>
    </location>
</feature>
<dbReference type="EMBL" id="RZNX01000002">
    <property type="protein sequence ID" value="RUT33354.1"/>
    <property type="molecule type" value="Genomic_DNA"/>
</dbReference>
<gene>
    <name evidence="2" type="ORF">EJP77_06815</name>
</gene>
<feature type="compositionally biased region" description="Basic and acidic residues" evidence="1">
    <location>
        <begin position="112"/>
        <end position="128"/>
    </location>
</feature>
<reference evidence="2 3" key="1">
    <citation type="submission" date="2018-12" db="EMBL/GenBank/DDBJ databases">
        <authorList>
            <person name="Sun L."/>
            <person name="Chen Z."/>
        </authorList>
    </citation>
    <scope>NUCLEOTIDE SEQUENCE [LARGE SCALE GENOMIC DNA]</scope>
    <source>
        <strain evidence="2 3">3-5-3</strain>
    </source>
</reference>
<dbReference type="OrthoDB" id="4570726at2"/>
<evidence type="ECO:0000313" key="2">
    <source>
        <dbReference type="EMBL" id="RUT33354.1"/>
    </source>
</evidence>
<dbReference type="Proteomes" id="UP000272464">
    <property type="component" value="Unassembled WGS sequence"/>
</dbReference>
<sequence length="136" mass="15588">MKLTVYYEGPYWVGVVQEEAGGKVRAGRYVFGSEPADAEVLEFISEHLAALMESMTAEVEGKQLPTRRVNPKRLQRLAAEESRSHGVGTYAEQAIKLQMEQRKQLKRVIGKAQREELKERKREIARQKAKDKHRGH</sequence>
<dbReference type="InterPro" id="IPR016787">
    <property type="entry name" value="UCP021328"/>
</dbReference>
<protein>
    <submittedName>
        <fullName evidence="2">DUF2992 family protein</fullName>
    </submittedName>
</protein>
<comment type="caution">
    <text evidence="2">The sequence shown here is derived from an EMBL/GenBank/DDBJ whole genome shotgun (WGS) entry which is preliminary data.</text>
</comment>
<dbReference type="Pfam" id="PF11208">
    <property type="entry name" value="DUF2992"/>
    <property type="match status" value="1"/>
</dbReference>
<name>A0A3S1D763_9BACL</name>
<proteinExistence type="predicted"/>
<evidence type="ECO:0000256" key="1">
    <source>
        <dbReference type="SAM" id="MobiDB-lite"/>
    </source>
</evidence>
<accession>A0A3S1D763</accession>